<keyword evidence="1" id="KW-0812">Transmembrane</keyword>
<feature type="transmembrane region" description="Helical" evidence="1">
    <location>
        <begin position="150"/>
        <end position="170"/>
    </location>
</feature>
<sequence length="387" mass="44160">MNQQRRKSVVSGYLFLLLISAVYSFTNTSLEIKGILSTSIIIIESLFFLLFLYFVGRYNIKKLLKIAFLLSIGGIHYLMARETVFLIMLMVAVIFTELEYRKAFKLLFFERLFFLILIVFFSLTGILSVQKTEVFKGGLGINTFGYGLGFNHPNQLAYNVGLLLLFYICYKRETLRQRHIIGMALAAFGCYAITKTRTILVITIVLILMLEIYCVKAHRQTLFTKRFSSILAFSPWIMPICALAALGLPILMSTATGRFKEILYALNGLIGSRFTHSARVFDSYPVPLWGGIVDFRLLQSNFGYAIVDNGYLCLLYDFGIVGFSLFIILYFLSMRKLANKKEYVFLIAIIAVALWGITENILRSFAINFTVVFWAECIKKGDRINSK</sequence>
<feature type="transmembrane region" description="Helical" evidence="1">
    <location>
        <begin position="112"/>
        <end position="130"/>
    </location>
</feature>
<reference evidence="2 3" key="1">
    <citation type="submission" date="2018-02" db="EMBL/GenBank/DDBJ databases">
        <title>Complete genome sequencing of Faecalibacterium prausnitzii strains isolated from the human gut.</title>
        <authorList>
            <person name="Fitzgerald B.C."/>
            <person name="Shkoporov A.N."/>
            <person name="Ross P.R."/>
            <person name="Hill C."/>
        </authorList>
    </citation>
    <scope>NUCLEOTIDE SEQUENCE [LARGE SCALE GENOMIC DNA]</scope>
    <source>
        <strain evidence="2 3">APC942/8-14-2</strain>
    </source>
</reference>
<gene>
    <name evidence="2" type="ORF">C4N25_01110</name>
</gene>
<evidence type="ECO:0000313" key="2">
    <source>
        <dbReference type="EMBL" id="RAW52044.1"/>
    </source>
</evidence>
<feature type="transmembrane region" description="Helical" evidence="1">
    <location>
        <begin position="84"/>
        <end position="100"/>
    </location>
</feature>
<feature type="transmembrane region" description="Helical" evidence="1">
    <location>
        <begin position="309"/>
        <end position="331"/>
    </location>
</feature>
<dbReference type="AlphaFoldDB" id="A0A329TRW5"/>
<name>A0A329TRW5_9FIRM</name>
<protein>
    <recommendedName>
        <fullName evidence="4">Polysaccharide polymerase</fullName>
    </recommendedName>
</protein>
<evidence type="ECO:0008006" key="4">
    <source>
        <dbReference type="Google" id="ProtNLM"/>
    </source>
</evidence>
<dbReference type="EMBL" id="PRKZ01000001">
    <property type="protein sequence ID" value="RAW52044.1"/>
    <property type="molecule type" value="Genomic_DNA"/>
</dbReference>
<feature type="transmembrane region" description="Helical" evidence="1">
    <location>
        <begin position="230"/>
        <end position="251"/>
    </location>
</feature>
<evidence type="ECO:0000256" key="1">
    <source>
        <dbReference type="SAM" id="Phobius"/>
    </source>
</evidence>
<dbReference type="Proteomes" id="UP000251634">
    <property type="component" value="Unassembled WGS sequence"/>
</dbReference>
<proteinExistence type="predicted"/>
<evidence type="ECO:0000313" key="3">
    <source>
        <dbReference type="Proteomes" id="UP000251634"/>
    </source>
</evidence>
<comment type="caution">
    <text evidence="2">The sequence shown here is derived from an EMBL/GenBank/DDBJ whole genome shotgun (WGS) entry which is preliminary data.</text>
</comment>
<keyword evidence="1" id="KW-0472">Membrane</keyword>
<feature type="transmembrane region" description="Helical" evidence="1">
    <location>
        <begin position="34"/>
        <end position="55"/>
    </location>
</feature>
<feature type="transmembrane region" description="Helical" evidence="1">
    <location>
        <begin position="62"/>
        <end position="78"/>
    </location>
</feature>
<keyword evidence="1" id="KW-1133">Transmembrane helix</keyword>
<dbReference type="RefSeq" id="WP_112114650.1">
    <property type="nucleotide sequence ID" value="NZ_PRKZ01000001.1"/>
</dbReference>
<feature type="transmembrane region" description="Helical" evidence="1">
    <location>
        <begin position="343"/>
        <end position="362"/>
    </location>
</feature>
<accession>A0A329TRW5</accession>
<organism evidence="2 3">
    <name type="scientific">Faecalibacterium prausnitzii</name>
    <dbReference type="NCBI Taxonomy" id="853"/>
    <lineage>
        <taxon>Bacteria</taxon>
        <taxon>Bacillati</taxon>
        <taxon>Bacillota</taxon>
        <taxon>Clostridia</taxon>
        <taxon>Eubacteriales</taxon>
        <taxon>Oscillospiraceae</taxon>
        <taxon>Faecalibacterium</taxon>
    </lineage>
</organism>